<dbReference type="EMBL" id="ACPB03000571">
    <property type="status" value="NOT_ANNOTATED_CDS"/>
    <property type="molecule type" value="Genomic_DNA"/>
</dbReference>
<protein>
    <submittedName>
        <fullName evidence="1">Uncharacterized protein</fullName>
    </submittedName>
</protein>
<name>A0A905QWS1_RHOPR</name>
<reference evidence="1" key="1">
    <citation type="submission" date="2022-10" db="UniProtKB">
        <authorList>
            <consortium name="EnsemblMetazoa"/>
        </authorList>
    </citation>
    <scope>IDENTIFICATION</scope>
</reference>
<proteinExistence type="predicted"/>
<accession>A0A905QWS1</accession>
<dbReference type="EnsemblMetazoa" id="RPRC017699-RA">
    <property type="protein sequence ID" value="RPRC017699-PA"/>
    <property type="gene ID" value="RPRC017699"/>
</dbReference>
<dbReference type="Proteomes" id="UP000015103">
    <property type="component" value="Unassembled WGS sequence"/>
</dbReference>
<sequence length="64" mass="8075">MTESRFFENFRIRRKLDAFFLQHKAKLERQQKKKNRTIFCQTWKEEFRLCSGLRFIQDRTKDMN</sequence>
<keyword evidence="2" id="KW-1185">Reference proteome</keyword>
<dbReference type="AlphaFoldDB" id="A0A905QWS1"/>
<evidence type="ECO:0000313" key="2">
    <source>
        <dbReference type="Proteomes" id="UP000015103"/>
    </source>
</evidence>
<evidence type="ECO:0000313" key="1">
    <source>
        <dbReference type="EnsemblMetazoa" id="RPRC017699-PA"/>
    </source>
</evidence>
<organism evidence="1 2">
    <name type="scientific">Rhodnius prolixus</name>
    <name type="common">Triatomid bug</name>
    <dbReference type="NCBI Taxonomy" id="13249"/>
    <lineage>
        <taxon>Eukaryota</taxon>
        <taxon>Metazoa</taxon>
        <taxon>Ecdysozoa</taxon>
        <taxon>Arthropoda</taxon>
        <taxon>Hexapoda</taxon>
        <taxon>Insecta</taxon>
        <taxon>Pterygota</taxon>
        <taxon>Neoptera</taxon>
        <taxon>Paraneoptera</taxon>
        <taxon>Hemiptera</taxon>
        <taxon>Heteroptera</taxon>
        <taxon>Panheteroptera</taxon>
        <taxon>Cimicomorpha</taxon>
        <taxon>Reduviidae</taxon>
        <taxon>Triatominae</taxon>
        <taxon>Rhodnius</taxon>
    </lineage>
</organism>